<accession>A0A951PNA3</accession>
<proteinExistence type="predicted"/>
<organism evidence="1 2">
    <name type="scientific">Symplocastrum torsivum CPER-KK1</name>
    <dbReference type="NCBI Taxonomy" id="450513"/>
    <lineage>
        <taxon>Bacteria</taxon>
        <taxon>Bacillati</taxon>
        <taxon>Cyanobacteriota</taxon>
        <taxon>Cyanophyceae</taxon>
        <taxon>Oscillatoriophycideae</taxon>
        <taxon>Oscillatoriales</taxon>
        <taxon>Microcoleaceae</taxon>
        <taxon>Symplocastrum</taxon>
    </lineage>
</organism>
<evidence type="ECO:0000313" key="1">
    <source>
        <dbReference type="EMBL" id="MBW4547100.1"/>
    </source>
</evidence>
<name>A0A951PNA3_9CYAN</name>
<comment type="caution">
    <text evidence="1">The sequence shown here is derived from an EMBL/GenBank/DDBJ whole genome shotgun (WGS) entry which is preliminary data.</text>
</comment>
<reference evidence="1" key="1">
    <citation type="submission" date="2021-05" db="EMBL/GenBank/DDBJ databases">
        <authorList>
            <person name="Pietrasiak N."/>
            <person name="Ward R."/>
            <person name="Stajich J.E."/>
            <person name="Kurbessoian T."/>
        </authorList>
    </citation>
    <scope>NUCLEOTIDE SEQUENCE</scope>
    <source>
        <strain evidence="1">CPER-KK1</strain>
    </source>
</reference>
<dbReference type="EMBL" id="JAHHIF010000035">
    <property type="protein sequence ID" value="MBW4547100.1"/>
    <property type="molecule type" value="Genomic_DNA"/>
</dbReference>
<dbReference type="AlphaFoldDB" id="A0A951PNA3"/>
<evidence type="ECO:0000313" key="2">
    <source>
        <dbReference type="Proteomes" id="UP000753908"/>
    </source>
</evidence>
<reference evidence="1" key="2">
    <citation type="journal article" date="2022" name="Microbiol. Resour. Announc.">
        <title>Metagenome Sequencing to Explore Phylogenomics of Terrestrial Cyanobacteria.</title>
        <authorList>
            <person name="Ward R.D."/>
            <person name="Stajich J.E."/>
            <person name="Johansen J.R."/>
            <person name="Huntemann M."/>
            <person name="Clum A."/>
            <person name="Foster B."/>
            <person name="Foster B."/>
            <person name="Roux S."/>
            <person name="Palaniappan K."/>
            <person name="Varghese N."/>
            <person name="Mukherjee S."/>
            <person name="Reddy T.B.K."/>
            <person name="Daum C."/>
            <person name="Copeland A."/>
            <person name="Chen I.A."/>
            <person name="Ivanova N.N."/>
            <person name="Kyrpides N.C."/>
            <person name="Shapiro N."/>
            <person name="Eloe-Fadrosh E.A."/>
            <person name="Pietrasiak N."/>
        </authorList>
    </citation>
    <scope>NUCLEOTIDE SEQUENCE</scope>
    <source>
        <strain evidence="1">CPER-KK1</strain>
    </source>
</reference>
<gene>
    <name evidence="1" type="ORF">KME25_22060</name>
</gene>
<dbReference type="Proteomes" id="UP000753908">
    <property type="component" value="Unassembled WGS sequence"/>
</dbReference>
<protein>
    <submittedName>
        <fullName evidence="1">Uncharacterized protein</fullName>
    </submittedName>
</protein>
<sequence length="122" mass="13965">MEVSNSQVEEITRHHFYTLDELESLLQSLRMELEVAPTDHKAHRDLFSRIIREAQRGLRLPDPNDYVDVDDPTFGITIVEDEQEFDPEIEALRQQGWKIMTVSQAAQNVEQLAAGKSDTPSS</sequence>